<dbReference type="InterPro" id="IPR011704">
    <property type="entry name" value="ATPase_dyneun-rel_AAA"/>
</dbReference>
<keyword evidence="3" id="KW-1185">Reference proteome</keyword>
<sequence>MFLTGDFEKLDLSRAVEAKYQRNSVARINDELSALTENCLSLSEANERCRRVGGTAFPAQGMFGTFRTDAGDVDYDRPVALVEAMSDDLTEVPAVNIHKPFSGALVDNSAEILDGLYFPDQQGREILEQIETALSAGKHILLTGPPGTGKTEIAERVSAHLARNHPYLFSGYEMTTATADWSTFDTVGGYMPNESDDSGENLSFNPGIVLNRLKRTNSGVQSNELTIIDELNRADIDKAFGQLFTLLSGQSVQLPYTVDGREVELTTYDDVSGIPDPNQYVVPNSWRIFATMNAYDKTSLYEMSYAFMRRFAFVRVPAPTIDDSTEKRKDPATDLVHNYAEAWDIQASQREVDVVGKVWRKANSAVKERSIGPAIIEDVLEYVSQHPEDRLGHHLTQATISYIFPQLEGVPKRKTIVQEIQKVPDIDQDLLAQAAQEMLQIPITEDA</sequence>
<dbReference type="EMBL" id="AOIQ01000002">
    <property type="protein sequence ID" value="ELZ14319.1"/>
    <property type="molecule type" value="Genomic_DNA"/>
</dbReference>
<gene>
    <name evidence="2" type="ORF">C479_00385</name>
</gene>
<dbReference type="PANTHER" id="PTHR37291:SF1">
    <property type="entry name" value="TYPE IV METHYL-DIRECTED RESTRICTION ENZYME ECOKMCRB SUBUNIT"/>
    <property type="match status" value="1"/>
</dbReference>
<evidence type="ECO:0000259" key="1">
    <source>
        <dbReference type="SMART" id="SM00382"/>
    </source>
</evidence>
<dbReference type="STRING" id="1227490.C479_00385"/>
<evidence type="ECO:0000313" key="3">
    <source>
        <dbReference type="Proteomes" id="UP000011560"/>
    </source>
</evidence>
<proteinExistence type="predicted"/>
<reference evidence="2 3" key="1">
    <citation type="journal article" date="2014" name="PLoS Genet.">
        <title>Phylogenetically driven sequencing of extremely halophilic archaea reveals strategies for static and dynamic osmo-response.</title>
        <authorList>
            <person name="Becker E.A."/>
            <person name="Seitzer P.M."/>
            <person name="Tritt A."/>
            <person name="Larsen D."/>
            <person name="Krusor M."/>
            <person name="Yao A.I."/>
            <person name="Wu D."/>
            <person name="Madern D."/>
            <person name="Eisen J.A."/>
            <person name="Darling A.E."/>
            <person name="Facciotti M.T."/>
        </authorList>
    </citation>
    <scope>NUCLEOTIDE SEQUENCE [LARGE SCALE GENOMIC DNA]</scope>
    <source>
        <strain evidence="2 3">JCM 14624</strain>
    </source>
</reference>
<dbReference type="CDD" id="cd00009">
    <property type="entry name" value="AAA"/>
    <property type="match status" value="1"/>
</dbReference>
<dbReference type="SUPFAM" id="SSF52540">
    <property type="entry name" value="P-loop containing nucleoside triphosphate hydrolases"/>
    <property type="match status" value="1"/>
</dbReference>
<dbReference type="PATRIC" id="fig|1227490.4.peg.80"/>
<name>M0BXB8_9EURY</name>
<dbReference type="GO" id="GO:0005524">
    <property type="term" value="F:ATP binding"/>
    <property type="evidence" value="ECO:0007669"/>
    <property type="project" value="InterPro"/>
</dbReference>
<dbReference type="InterPro" id="IPR052934">
    <property type="entry name" value="Methyl-DNA_Rec/Restrict_Enz"/>
</dbReference>
<dbReference type="PANTHER" id="PTHR37291">
    <property type="entry name" value="5-METHYLCYTOSINE-SPECIFIC RESTRICTION ENZYME B"/>
    <property type="match status" value="1"/>
</dbReference>
<dbReference type="InterPro" id="IPR027417">
    <property type="entry name" value="P-loop_NTPase"/>
</dbReference>
<dbReference type="GO" id="GO:0016887">
    <property type="term" value="F:ATP hydrolysis activity"/>
    <property type="evidence" value="ECO:0007669"/>
    <property type="project" value="InterPro"/>
</dbReference>
<feature type="domain" description="AAA+ ATPase" evidence="1">
    <location>
        <begin position="136"/>
        <end position="317"/>
    </location>
</feature>
<dbReference type="AlphaFoldDB" id="M0BXB8"/>
<organism evidence="2 3">
    <name type="scientific">Halovivax asiaticus JCM 14624</name>
    <dbReference type="NCBI Taxonomy" id="1227490"/>
    <lineage>
        <taxon>Archaea</taxon>
        <taxon>Methanobacteriati</taxon>
        <taxon>Methanobacteriota</taxon>
        <taxon>Stenosarchaea group</taxon>
        <taxon>Halobacteria</taxon>
        <taxon>Halobacteriales</taxon>
        <taxon>Natrialbaceae</taxon>
        <taxon>Halovivax</taxon>
    </lineage>
</organism>
<dbReference type="SMART" id="SM00382">
    <property type="entry name" value="AAA"/>
    <property type="match status" value="1"/>
</dbReference>
<dbReference type="Proteomes" id="UP000011560">
    <property type="component" value="Unassembled WGS sequence"/>
</dbReference>
<dbReference type="Pfam" id="PF07728">
    <property type="entry name" value="AAA_5"/>
    <property type="match status" value="1"/>
</dbReference>
<dbReference type="Gene3D" id="3.40.50.300">
    <property type="entry name" value="P-loop containing nucleotide triphosphate hydrolases"/>
    <property type="match status" value="1"/>
</dbReference>
<accession>M0BXB8</accession>
<evidence type="ECO:0000313" key="2">
    <source>
        <dbReference type="EMBL" id="ELZ14319.1"/>
    </source>
</evidence>
<comment type="caution">
    <text evidence="2">The sequence shown here is derived from an EMBL/GenBank/DDBJ whole genome shotgun (WGS) entry which is preliminary data.</text>
</comment>
<protein>
    <submittedName>
        <fullName evidence="2">ATPase associated with various cellular activities AAA 5</fullName>
    </submittedName>
</protein>
<dbReference type="InterPro" id="IPR003593">
    <property type="entry name" value="AAA+_ATPase"/>
</dbReference>